<dbReference type="RefSeq" id="WP_018576813.1">
    <property type="nucleotide sequence ID" value="NZ_KB892392.1"/>
</dbReference>
<reference evidence="1 2" key="1">
    <citation type="submission" date="2015-11" db="EMBL/GenBank/DDBJ databases">
        <title>Genomic analysis of 38 Legionella species identifies large and diverse effector repertoires.</title>
        <authorList>
            <person name="Burstein D."/>
            <person name="Amaro F."/>
            <person name="Zusman T."/>
            <person name="Lifshitz Z."/>
            <person name="Cohen O."/>
            <person name="Gilbert J.A."/>
            <person name="Pupko T."/>
            <person name="Shuman H.A."/>
            <person name="Segal G."/>
        </authorList>
    </citation>
    <scope>NUCLEOTIDE SEQUENCE [LARGE SCALE GENOMIC DNA]</scope>
    <source>
        <strain evidence="1 2">ATCC 49655</strain>
    </source>
</reference>
<dbReference type="SUPFAM" id="SSF48403">
    <property type="entry name" value="Ankyrin repeat"/>
    <property type="match status" value="1"/>
</dbReference>
<dbReference type="Gene3D" id="1.25.40.20">
    <property type="entry name" value="Ankyrin repeat-containing domain"/>
    <property type="match status" value="1"/>
</dbReference>
<dbReference type="InterPro" id="IPR036770">
    <property type="entry name" value="Ankyrin_rpt-contain_sf"/>
</dbReference>
<dbReference type="EMBL" id="LNYW01000002">
    <property type="protein sequence ID" value="KTD67514.1"/>
    <property type="molecule type" value="Genomic_DNA"/>
</dbReference>
<dbReference type="Proteomes" id="UP000054600">
    <property type="component" value="Unassembled WGS sequence"/>
</dbReference>
<dbReference type="eggNOG" id="COG0666">
    <property type="taxonomic scope" value="Bacteria"/>
</dbReference>
<comment type="caution">
    <text evidence="1">The sequence shown here is derived from an EMBL/GenBank/DDBJ whole genome shotgun (WGS) entry which is preliminary data.</text>
</comment>
<protein>
    <submittedName>
        <fullName evidence="1">Ankyrin repeat-containing protein</fullName>
    </submittedName>
</protein>
<sequence length="497" mass="55768">MDFVTEMTAAIGMGLEEFKAFVNNKVKINKDYLEQLFWLPDGSQMTVLNFLISVCPEKKEGTEEVDSSDDLTDKIDYVVSLAKDANVGEPLHQAVASGKTRLALHLLGEDRSNELHIEHSVLKTLGELRKKKQEFSLTAHSASFDVNRRDSEGRSLISLILNTKNIWLLLNFLLKGLGVHMATSMADSKAVKVAFQPLHQAVALDLADGVRLLASEGAVLSNPFGVLGDTPVSLAARLGKINALEALLEFPVEQLVLEAENKHLFEDRQTGYTAMDELCERIANGEEKENALRGVAMLLCRGAEPPRSDAMRQLLSSNRVDLLKAVHEYLLDKPELVDAFVNRCHLTESPLHYIIYADHSWGSSIRHLFGMPSDAAFMLEDLVIKKYSNPALAQSHGNYLSTSAVEDFSKETDPLKLYAEFVRRYKMAYDSQLIPNRWSTMRWMIAEGRCDWETVKRYSSTNPTSRTRIILHEMFNPIPKIHDDLDSQPESHAARAI</sequence>
<dbReference type="STRING" id="1122169.Lsha_0045"/>
<evidence type="ECO:0000313" key="2">
    <source>
        <dbReference type="Proteomes" id="UP000054600"/>
    </source>
</evidence>
<dbReference type="NCBIfam" id="NF043019">
    <property type="entry name" value="T4SS_AnkC"/>
    <property type="match status" value="1"/>
</dbReference>
<gene>
    <name evidence="1" type="ORF">Lsha_0045</name>
</gene>
<dbReference type="PATRIC" id="fig|1122169.6.peg.48"/>
<name>A0A0W0ZF04_9GAMM</name>
<proteinExistence type="predicted"/>
<accession>A0A0W0ZF04</accession>
<evidence type="ECO:0000313" key="1">
    <source>
        <dbReference type="EMBL" id="KTD67514.1"/>
    </source>
</evidence>
<keyword evidence="2" id="KW-1185">Reference proteome</keyword>
<dbReference type="AlphaFoldDB" id="A0A0W0ZF04"/>
<organism evidence="1 2">
    <name type="scientific">Legionella shakespearei DSM 23087</name>
    <dbReference type="NCBI Taxonomy" id="1122169"/>
    <lineage>
        <taxon>Bacteria</taxon>
        <taxon>Pseudomonadati</taxon>
        <taxon>Pseudomonadota</taxon>
        <taxon>Gammaproteobacteria</taxon>
        <taxon>Legionellales</taxon>
        <taxon>Legionellaceae</taxon>
        <taxon>Legionella</taxon>
    </lineage>
</organism>
<dbReference type="OrthoDB" id="5634323at2"/>